<feature type="region of interest" description="Disordered" evidence="1">
    <location>
        <begin position="1"/>
        <end position="33"/>
    </location>
</feature>
<dbReference type="AlphaFoldDB" id="A0A0D2LSL1"/>
<proteinExistence type="predicted"/>
<evidence type="ECO:0000313" key="2">
    <source>
        <dbReference type="EMBL" id="KJA13813.1"/>
    </source>
</evidence>
<organism evidence="2 3">
    <name type="scientific">Hypholoma sublateritium (strain FD-334 SS-4)</name>
    <dbReference type="NCBI Taxonomy" id="945553"/>
    <lineage>
        <taxon>Eukaryota</taxon>
        <taxon>Fungi</taxon>
        <taxon>Dikarya</taxon>
        <taxon>Basidiomycota</taxon>
        <taxon>Agaricomycotina</taxon>
        <taxon>Agaricomycetes</taxon>
        <taxon>Agaricomycetidae</taxon>
        <taxon>Agaricales</taxon>
        <taxon>Agaricineae</taxon>
        <taxon>Strophariaceae</taxon>
        <taxon>Hypholoma</taxon>
    </lineage>
</organism>
<evidence type="ECO:0000256" key="1">
    <source>
        <dbReference type="SAM" id="MobiDB-lite"/>
    </source>
</evidence>
<keyword evidence="3" id="KW-1185">Reference proteome</keyword>
<dbReference type="EMBL" id="KN817712">
    <property type="protein sequence ID" value="KJA13813.1"/>
    <property type="molecule type" value="Genomic_DNA"/>
</dbReference>
<gene>
    <name evidence="2" type="ORF">HYPSUDRAFT_209229</name>
</gene>
<reference evidence="3" key="1">
    <citation type="submission" date="2014-04" db="EMBL/GenBank/DDBJ databases">
        <title>Evolutionary Origins and Diversification of the Mycorrhizal Mutualists.</title>
        <authorList>
            <consortium name="DOE Joint Genome Institute"/>
            <consortium name="Mycorrhizal Genomics Consortium"/>
            <person name="Kohler A."/>
            <person name="Kuo A."/>
            <person name="Nagy L.G."/>
            <person name="Floudas D."/>
            <person name="Copeland A."/>
            <person name="Barry K.W."/>
            <person name="Cichocki N."/>
            <person name="Veneault-Fourrey C."/>
            <person name="LaButti K."/>
            <person name="Lindquist E.A."/>
            <person name="Lipzen A."/>
            <person name="Lundell T."/>
            <person name="Morin E."/>
            <person name="Murat C."/>
            <person name="Riley R."/>
            <person name="Ohm R."/>
            <person name="Sun H."/>
            <person name="Tunlid A."/>
            <person name="Henrissat B."/>
            <person name="Grigoriev I.V."/>
            <person name="Hibbett D.S."/>
            <person name="Martin F."/>
        </authorList>
    </citation>
    <scope>NUCLEOTIDE SEQUENCE [LARGE SCALE GENOMIC DNA]</scope>
    <source>
        <strain evidence="3">FD-334 SS-4</strain>
    </source>
</reference>
<sequence length="155" mass="16787">MHSALSGGMPTRPTHPTLDAADEDRDAPLGEKYGANSLGSKLGLEYGDQLHWHRQNGAPNASQTWCGRRRRAIEHVIAHTPRKHEAQLREPEANLESEELRCARVGSRTPKRGKVLLFALLVDDIEVGGPKKNGACAHGGVKPKRRVGVVPAALG</sequence>
<evidence type="ECO:0000313" key="3">
    <source>
        <dbReference type="Proteomes" id="UP000054270"/>
    </source>
</evidence>
<dbReference type="Proteomes" id="UP000054270">
    <property type="component" value="Unassembled WGS sequence"/>
</dbReference>
<name>A0A0D2LSL1_HYPSF</name>
<protein>
    <submittedName>
        <fullName evidence="2">Uncharacterized protein</fullName>
    </submittedName>
</protein>
<accession>A0A0D2LSL1</accession>